<protein>
    <recommendedName>
        <fullName evidence="14">Adenylate and Guanylate cyclase catalytic domain containing protein</fullName>
    </recommendedName>
</protein>
<feature type="transmembrane region" description="Helical" evidence="9">
    <location>
        <begin position="1044"/>
        <end position="1065"/>
    </location>
</feature>
<dbReference type="GO" id="GO:0016020">
    <property type="term" value="C:membrane"/>
    <property type="evidence" value="ECO:0007669"/>
    <property type="project" value="UniProtKB-SubCell"/>
</dbReference>
<dbReference type="VEuPathDB" id="AmoebaDB:NF0043090"/>
<feature type="transmembrane region" description="Helical" evidence="9">
    <location>
        <begin position="252"/>
        <end position="272"/>
    </location>
</feature>
<organism evidence="12 13">
    <name type="scientific">Naegleria fowleri</name>
    <name type="common">Brain eating amoeba</name>
    <dbReference type="NCBI Taxonomy" id="5763"/>
    <lineage>
        <taxon>Eukaryota</taxon>
        <taxon>Discoba</taxon>
        <taxon>Heterolobosea</taxon>
        <taxon>Tetramitia</taxon>
        <taxon>Eutetramitia</taxon>
        <taxon>Vahlkampfiidae</taxon>
        <taxon>Naegleria</taxon>
    </lineage>
</organism>
<feature type="transmembrane region" description="Helical" evidence="9">
    <location>
        <begin position="331"/>
        <end position="350"/>
    </location>
</feature>
<dbReference type="Gene3D" id="3.30.70.1230">
    <property type="entry name" value="Nucleotide cyclase"/>
    <property type="match status" value="1"/>
</dbReference>
<dbReference type="Gene3D" id="3.30.450.20">
    <property type="entry name" value="PAS domain"/>
    <property type="match status" value="1"/>
</dbReference>
<dbReference type="InterPro" id="IPR018297">
    <property type="entry name" value="A/G_cyclase_CS"/>
</dbReference>
<feature type="region of interest" description="Disordered" evidence="8">
    <location>
        <begin position="1"/>
        <end position="123"/>
    </location>
</feature>
<evidence type="ECO:0000313" key="13">
    <source>
        <dbReference type="Proteomes" id="UP000444721"/>
    </source>
</evidence>
<comment type="similarity">
    <text evidence="7">Belongs to the adenylyl cyclase class-4/guanylyl cyclase family.</text>
</comment>
<dbReference type="PROSITE" id="PS00452">
    <property type="entry name" value="GUANYLATE_CYCLASE_1"/>
    <property type="match status" value="1"/>
</dbReference>
<dbReference type="InterPro" id="IPR000014">
    <property type="entry name" value="PAS"/>
</dbReference>
<feature type="transmembrane region" description="Helical" evidence="9">
    <location>
        <begin position="1119"/>
        <end position="1139"/>
    </location>
</feature>
<dbReference type="InterPro" id="IPR001054">
    <property type="entry name" value="A/G_cyclase"/>
</dbReference>
<dbReference type="VEuPathDB" id="AmoebaDB:FDP41_010468"/>
<feature type="transmembrane region" description="Helical" evidence="9">
    <location>
        <begin position="371"/>
        <end position="391"/>
    </location>
</feature>
<keyword evidence="13" id="KW-1185">Reference proteome</keyword>
<feature type="compositionally biased region" description="Basic and acidic residues" evidence="8">
    <location>
        <begin position="785"/>
        <end position="798"/>
    </location>
</feature>
<feature type="compositionally biased region" description="Polar residues" evidence="8">
    <location>
        <begin position="86"/>
        <end position="99"/>
    </location>
</feature>
<evidence type="ECO:0000256" key="9">
    <source>
        <dbReference type="SAM" id="Phobius"/>
    </source>
</evidence>
<feature type="transmembrane region" description="Helical" evidence="9">
    <location>
        <begin position="457"/>
        <end position="483"/>
    </location>
</feature>
<sequence>MTNNPQNLNPSFPSNSINANHSIATTKPHPPTNNHNNNNHTHHNHHHQGAVDTGGGLHNAHVHTSDSSNSVNEASQPLHTTHEHQQPSTTHVGPTSALSSGFKKANSEVRNESFSSTSGETFSSTDLSTLHYKITQDVMLFLYTMQNNSRRHGWKHYLLDLVLHAQLFWSFLFIPVLSPQDFLFGQWGSWIFTIANWSTSLSMDLLPYYGAVGITSAALVLLLIMILLYIIGRRAARETSAMVVYLRKILHTLSFIIILLSTPMAFIFSSFFDCGYGFQTRPHVFTSDVNHNSVTTQSSNHTQPSSFTDNGGMQMNLNRFPTTACFASENIIMWTIALIGMIALLVLTVLSSCIIPHMHPLSTSLFKSDSLVFRVSFLCCNIVSITIHYLIPPHFAFARSSAHIVISLAMSYLVFKTIPMMRRWENSLVFAITACRLGTSIGGLISHLTNATLSDEFGIAMAMMTIGLMTLFFIAGFIGMEIYTRIVFKMFKSMYFNPQEDNEGERELLQLFQVMDDNKHLPLLYLFLKFSMASSSHHDDLLQGISFIRGVTSLKTFNDVHSLIISSQIVAYFIPDEINSASFAHALLKKAMKQRPNIYIKFLIGQKKKEIEVFTSEVIKTDGSMELKATLLKMEKKTRELTAIHRHFFKELMQEIVSYEKLERMMIRCAILEGECDSIFKNVLKLYNNDKTVLRMYAKYLEDFKFNKQLAQEFYVEASGIEEEESVRKRIAGYRNNNTKKILKKTKTSTRVVHPESEENLSTLQEADKRYRSNTSITLSVHSKNPTEEKPYDLERGNSETSFDLTGVDTLNNEAKRELTYRSTLSTPSSRVIQLGLFGIFIVISFLLVTASLLMGYFISHEVTDHVTTARSACAPIMGLTTVLVNTRGFQLVHGFGTESFPHDLSTQLFLSLDENKEMMQEMRNLAIELRDAAYNSKFSDRIYSVYHGEGFPVLIPQIENNNIRVYNVTAQENATIADINNMIIEATKELLNYDETELLQTLTSYEFMLLHRNFDTFIHAYSTFCNEFMNSSQNDAIELNHTYIVYTSVALSIYVLFSIFFMIFMRFDLVIVKKQIKLLQKFVTRNEIGKIYHELGKKVGDETTIHISKAAYLKPKNLFIILSIALVFTVTLSCVLFLEQTLSNTNYSVRSYSTIRYSYGTLTFIQHLAFYVTEIFTSKAIANQTQLLRNDELEFFHSDFNNIVNSLREYWGKCLFGSNSQTGIDNRVIGLFPETDEMIKGNENCTLEKVLHASTSRHNLSCVVGVDSTISEIVLKSRKLIENVQAVDSSMWQNIDFFMDVAFLTSYTSQVLIEFSDVFAFASSEPKLEVFTAVAVLAFAALIVLLLFLVNSMSLHSKTTFIMRMMFNYISLETIESNERLKNYVLYHSLISFLERFNRHANSDNSDAKLISILNASVEGVVLCNSALGMEIVNPASLRMFGYQHEDVIGKPLVSLFEKSKQESIRKEIESMKSSVTEHDSKGETFDVDCLRKNQTLFPAKVTIFISVFEKKQIVTCFLKDVTSEKKQNSLLAEEKKNSEKLLLNILPEVVASQLKSGISLIAEKFTDVTCFFSDMVNFTAMSSTMSPTDLVAMLNMIVNGFDNLTDTYELEKIKTIGDAYFCAGGLFNSLSDHPERVLRFAMDTFSVIRGFNSNLMTEFYSGTNENNSPPKQINIRCGINTGSVVAGVIGKKKFAYDLWGDTINVASRMESTSLAGRIRISRSTYERVHDLGLTFIEETIDVKGKGLTQTYLLNACHHVCAILTPEEINQLTRNENDQLSVEKLNQNNQLENANGSKPSLSE</sequence>
<feature type="domain" description="PAS" evidence="10">
    <location>
        <begin position="1407"/>
        <end position="1480"/>
    </location>
</feature>
<dbReference type="GO" id="GO:0009190">
    <property type="term" value="P:cyclic nucleotide biosynthetic process"/>
    <property type="evidence" value="ECO:0007669"/>
    <property type="project" value="InterPro"/>
</dbReference>
<comment type="caution">
    <text evidence="12">The sequence shown here is derived from an EMBL/GenBank/DDBJ whole genome shotgun (WGS) entry which is preliminary data.</text>
</comment>
<dbReference type="SMART" id="SM00091">
    <property type="entry name" value="PAS"/>
    <property type="match status" value="1"/>
</dbReference>
<evidence type="ECO:0000256" key="5">
    <source>
        <dbReference type="ARBA" id="ARBA00023136"/>
    </source>
</evidence>
<feature type="compositionally biased region" description="Polar residues" evidence="8">
    <location>
        <begin position="1"/>
        <end position="25"/>
    </location>
</feature>
<feature type="compositionally biased region" description="Polar residues" evidence="8">
    <location>
        <begin position="775"/>
        <end position="784"/>
    </location>
</feature>
<feature type="compositionally biased region" description="Low complexity" evidence="8">
    <location>
        <begin position="112"/>
        <end position="123"/>
    </location>
</feature>
<reference evidence="12 13" key="1">
    <citation type="journal article" date="2019" name="Sci. Rep.">
        <title>Nanopore sequencing improves the draft genome of the human pathogenic amoeba Naegleria fowleri.</title>
        <authorList>
            <person name="Liechti N."/>
            <person name="Schurch N."/>
            <person name="Bruggmann R."/>
            <person name="Wittwer M."/>
        </authorList>
    </citation>
    <scope>NUCLEOTIDE SEQUENCE [LARGE SCALE GENOMIC DNA]</scope>
    <source>
        <strain evidence="12 13">ATCC 30894</strain>
    </source>
</reference>
<dbReference type="OrthoDB" id="10261484at2759"/>
<evidence type="ECO:0000313" key="12">
    <source>
        <dbReference type="EMBL" id="KAF0983403.1"/>
    </source>
</evidence>
<name>A0A6A5BZ34_NAEFO</name>
<evidence type="ECO:0000256" key="2">
    <source>
        <dbReference type="ARBA" id="ARBA00022692"/>
    </source>
</evidence>
<dbReference type="VEuPathDB" id="AmoebaDB:NF0081400"/>
<dbReference type="Proteomes" id="UP000444721">
    <property type="component" value="Unassembled WGS sequence"/>
</dbReference>
<feature type="transmembrane region" description="Helical" evidence="9">
    <location>
        <begin position="397"/>
        <end position="415"/>
    </location>
</feature>
<dbReference type="SMART" id="SM00044">
    <property type="entry name" value="CYCc"/>
    <property type="match status" value="1"/>
</dbReference>
<keyword evidence="2 9" id="KW-0812">Transmembrane</keyword>
<dbReference type="InterPro" id="IPR050401">
    <property type="entry name" value="Cyclic_nucleotide_synthase"/>
</dbReference>
<dbReference type="PANTHER" id="PTHR11920:SF335">
    <property type="entry name" value="GUANYLATE CYCLASE"/>
    <property type="match status" value="1"/>
</dbReference>
<feature type="domain" description="Guanylate cyclase" evidence="11">
    <location>
        <begin position="1571"/>
        <end position="1712"/>
    </location>
</feature>
<dbReference type="SUPFAM" id="SSF55785">
    <property type="entry name" value="PYP-like sensor domain (PAS domain)"/>
    <property type="match status" value="1"/>
</dbReference>
<feature type="transmembrane region" description="Helical" evidence="9">
    <location>
        <begin position="427"/>
        <end position="445"/>
    </location>
</feature>
<dbReference type="InterPro" id="IPR057352">
    <property type="entry name" value="TPR_TmcB/C"/>
</dbReference>
<feature type="region of interest" description="Disordered" evidence="8">
    <location>
        <begin position="1785"/>
        <end position="1804"/>
    </location>
</feature>
<evidence type="ECO:0008006" key="14">
    <source>
        <dbReference type="Google" id="ProtNLM"/>
    </source>
</evidence>
<evidence type="ECO:0000256" key="8">
    <source>
        <dbReference type="SAM" id="MobiDB-lite"/>
    </source>
</evidence>
<dbReference type="InterPro" id="IPR029787">
    <property type="entry name" value="Nucleotide_cyclase"/>
</dbReference>
<evidence type="ECO:0000259" key="11">
    <source>
        <dbReference type="PROSITE" id="PS50125"/>
    </source>
</evidence>
<dbReference type="Pfam" id="PF25474">
    <property type="entry name" value="TPR_TmcB"/>
    <property type="match status" value="1"/>
</dbReference>
<gene>
    <name evidence="12" type="ORF">FDP41_010468</name>
</gene>
<dbReference type="VEuPathDB" id="AmoebaDB:NF0081390"/>
<dbReference type="PANTHER" id="PTHR11920">
    <property type="entry name" value="GUANYLYL CYCLASE"/>
    <property type="match status" value="1"/>
</dbReference>
<evidence type="ECO:0000259" key="10">
    <source>
        <dbReference type="PROSITE" id="PS50112"/>
    </source>
</evidence>
<proteinExistence type="inferred from homology"/>
<evidence type="ECO:0000256" key="1">
    <source>
        <dbReference type="ARBA" id="ARBA00004370"/>
    </source>
</evidence>
<feature type="region of interest" description="Disordered" evidence="8">
    <location>
        <begin position="775"/>
        <end position="806"/>
    </location>
</feature>
<dbReference type="GO" id="GO:0016849">
    <property type="term" value="F:phosphorus-oxygen lyase activity"/>
    <property type="evidence" value="ECO:0007669"/>
    <property type="project" value="InterPro"/>
</dbReference>
<dbReference type="VEuPathDB" id="AmoebaDB:NfTy_012360"/>
<evidence type="ECO:0000256" key="4">
    <source>
        <dbReference type="ARBA" id="ARBA00022989"/>
    </source>
</evidence>
<dbReference type="SUPFAM" id="SSF55073">
    <property type="entry name" value="Nucleotide cyclase"/>
    <property type="match status" value="1"/>
</dbReference>
<accession>A0A6A5BZ34</accession>
<dbReference type="GeneID" id="68117683"/>
<feature type="transmembrane region" description="Helical" evidence="9">
    <location>
        <begin position="832"/>
        <end position="859"/>
    </location>
</feature>
<keyword evidence="6 7" id="KW-0456">Lyase</keyword>
<dbReference type="InterPro" id="IPR035965">
    <property type="entry name" value="PAS-like_dom_sf"/>
</dbReference>
<feature type="transmembrane region" description="Helical" evidence="9">
    <location>
        <begin position="157"/>
        <end position="177"/>
    </location>
</feature>
<feature type="compositionally biased region" description="Polar residues" evidence="8">
    <location>
        <begin position="65"/>
        <end position="79"/>
    </location>
</feature>
<evidence type="ECO:0000256" key="7">
    <source>
        <dbReference type="RuleBase" id="RU000405"/>
    </source>
</evidence>
<comment type="subcellular location">
    <subcellularLocation>
        <location evidence="1">Membrane</location>
    </subcellularLocation>
</comment>
<evidence type="ECO:0000256" key="6">
    <source>
        <dbReference type="ARBA" id="ARBA00023239"/>
    </source>
</evidence>
<keyword evidence="3" id="KW-0547">Nucleotide-binding</keyword>
<dbReference type="Pfam" id="PF13426">
    <property type="entry name" value="PAS_9"/>
    <property type="match status" value="1"/>
</dbReference>
<dbReference type="GO" id="GO:0000166">
    <property type="term" value="F:nucleotide binding"/>
    <property type="evidence" value="ECO:0007669"/>
    <property type="project" value="UniProtKB-KW"/>
</dbReference>
<dbReference type="RefSeq" id="XP_044568116.1">
    <property type="nucleotide sequence ID" value="XM_044700769.1"/>
</dbReference>
<evidence type="ECO:0000256" key="3">
    <source>
        <dbReference type="ARBA" id="ARBA00022741"/>
    </source>
</evidence>
<dbReference type="PROSITE" id="PS50112">
    <property type="entry name" value="PAS"/>
    <property type="match status" value="1"/>
</dbReference>
<dbReference type="Pfam" id="PF00211">
    <property type="entry name" value="Guanylate_cyc"/>
    <property type="match status" value="1"/>
</dbReference>
<feature type="transmembrane region" description="Helical" evidence="9">
    <location>
        <begin position="208"/>
        <end position="231"/>
    </location>
</feature>
<keyword evidence="5 9" id="KW-0472">Membrane</keyword>
<dbReference type="EMBL" id="VFQX01000006">
    <property type="protein sequence ID" value="KAF0983403.1"/>
    <property type="molecule type" value="Genomic_DNA"/>
</dbReference>
<dbReference type="PROSITE" id="PS50125">
    <property type="entry name" value="GUANYLATE_CYCLASE_2"/>
    <property type="match status" value="1"/>
</dbReference>
<keyword evidence="4 9" id="KW-1133">Transmembrane helix</keyword>
<dbReference type="CDD" id="cd00130">
    <property type="entry name" value="PAS"/>
    <property type="match status" value="1"/>
</dbReference>
<dbReference type="NCBIfam" id="TIGR00229">
    <property type="entry name" value="sensory_box"/>
    <property type="match status" value="1"/>
</dbReference>
<feature type="transmembrane region" description="Helical" evidence="9">
    <location>
        <begin position="1331"/>
        <end position="1351"/>
    </location>
</feature>
<dbReference type="GO" id="GO:0035556">
    <property type="term" value="P:intracellular signal transduction"/>
    <property type="evidence" value="ECO:0007669"/>
    <property type="project" value="InterPro"/>
</dbReference>
<dbReference type="CDD" id="cd07302">
    <property type="entry name" value="CHD"/>
    <property type="match status" value="1"/>
</dbReference>